<gene>
    <name evidence="2" type="ORF">Sradi_1762700</name>
</gene>
<reference evidence="2" key="1">
    <citation type="submission" date="2020-06" db="EMBL/GenBank/DDBJ databases">
        <authorList>
            <person name="Li T."/>
            <person name="Hu X."/>
            <person name="Zhang T."/>
            <person name="Song X."/>
            <person name="Zhang H."/>
            <person name="Dai N."/>
            <person name="Sheng W."/>
            <person name="Hou X."/>
            <person name="Wei L."/>
        </authorList>
    </citation>
    <scope>NUCLEOTIDE SEQUENCE</scope>
    <source>
        <strain evidence="2">G02</strain>
        <tissue evidence="2">Leaf</tissue>
    </source>
</reference>
<dbReference type="AlphaFoldDB" id="A0AAW2TTG0"/>
<comment type="caution">
    <text evidence="2">The sequence shown here is derived from an EMBL/GenBank/DDBJ whole genome shotgun (WGS) entry which is preliminary data.</text>
</comment>
<sequence length="57" mass="6546">MAAMMPRTALSPSHPIWAMLHRVEQCRSRRQRVDASTEATERRHHPFHWEAPGGDVG</sequence>
<dbReference type="EMBL" id="JACGWJ010000007">
    <property type="protein sequence ID" value="KAL0408283.1"/>
    <property type="molecule type" value="Genomic_DNA"/>
</dbReference>
<protein>
    <submittedName>
        <fullName evidence="2">Uncharacterized protein</fullName>
    </submittedName>
</protein>
<reference evidence="2" key="2">
    <citation type="journal article" date="2024" name="Plant">
        <title>Genomic evolution and insights into agronomic trait innovations of Sesamum species.</title>
        <authorList>
            <person name="Miao H."/>
            <person name="Wang L."/>
            <person name="Qu L."/>
            <person name="Liu H."/>
            <person name="Sun Y."/>
            <person name="Le M."/>
            <person name="Wang Q."/>
            <person name="Wei S."/>
            <person name="Zheng Y."/>
            <person name="Lin W."/>
            <person name="Duan Y."/>
            <person name="Cao H."/>
            <person name="Xiong S."/>
            <person name="Wang X."/>
            <person name="Wei L."/>
            <person name="Li C."/>
            <person name="Ma Q."/>
            <person name="Ju M."/>
            <person name="Zhao R."/>
            <person name="Li G."/>
            <person name="Mu C."/>
            <person name="Tian Q."/>
            <person name="Mei H."/>
            <person name="Zhang T."/>
            <person name="Gao T."/>
            <person name="Zhang H."/>
        </authorList>
    </citation>
    <scope>NUCLEOTIDE SEQUENCE</scope>
    <source>
        <strain evidence="2">G02</strain>
    </source>
</reference>
<organism evidence="2">
    <name type="scientific">Sesamum radiatum</name>
    <name type="common">Black benniseed</name>
    <dbReference type="NCBI Taxonomy" id="300843"/>
    <lineage>
        <taxon>Eukaryota</taxon>
        <taxon>Viridiplantae</taxon>
        <taxon>Streptophyta</taxon>
        <taxon>Embryophyta</taxon>
        <taxon>Tracheophyta</taxon>
        <taxon>Spermatophyta</taxon>
        <taxon>Magnoliopsida</taxon>
        <taxon>eudicotyledons</taxon>
        <taxon>Gunneridae</taxon>
        <taxon>Pentapetalae</taxon>
        <taxon>asterids</taxon>
        <taxon>lamiids</taxon>
        <taxon>Lamiales</taxon>
        <taxon>Pedaliaceae</taxon>
        <taxon>Sesamum</taxon>
    </lineage>
</organism>
<feature type="region of interest" description="Disordered" evidence="1">
    <location>
        <begin position="29"/>
        <end position="57"/>
    </location>
</feature>
<proteinExistence type="predicted"/>
<evidence type="ECO:0000313" key="2">
    <source>
        <dbReference type="EMBL" id="KAL0408283.1"/>
    </source>
</evidence>
<feature type="compositionally biased region" description="Basic and acidic residues" evidence="1">
    <location>
        <begin position="29"/>
        <end position="41"/>
    </location>
</feature>
<evidence type="ECO:0000256" key="1">
    <source>
        <dbReference type="SAM" id="MobiDB-lite"/>
    </source>
</evidence>
<accession>A0AAW2TTG0</accession>
<name>A0AAW2TTG0_SESRA</name>